<dbReference type="Pfam" id="PF00317">
    <property type="entry name" value="Ribonuc_red_lgN"/>
    <property type="match status" value="1"/>
</dbReference>
<dbReference type="AlphaFoldDB" id="A0A811L5S1"/>
<evidence type="ECO:0000256" key="9">
    <source>
        <dbReference type="RuleBase" id="RU003410"/>
    </source>
</evidence>
<dbReference type="SUPFAM" id="SSF51998">
    <property type="entry name" value="PFL-like glycyl radical enzymes"/>
    <property type="match status" value="1"/>
</dbReference>
<keyword evidence="2" id="KW-0021">Allosteric enzyme</keyword>
<evidence type="ECO:0000256" key="6">
    <source>
        <dbReference type="ARBA" id="ARBA00023116"/>
    </source>
</evidence>
<dbReference type="Proteomes" id="UP000783686">
    <property type="component" value="Unassembled WGS sequence"/>
</dbReference>
<dbReference type="SUPFAM" id="SSF48168">
    <property type="entry name" value="R1 subunit of ribonucleotide reductase, N-terminal domain"/>
    <property type="match status" value="1"/>
</dbReference>
<keyword evidence="5 9" id="KW-0560">Oxidoreductase</keyword>
<gene>
    <name evidence="11" type="ORF">BOKJ2_LOCUS9938</name>
</gene>
<sequence length="797" mass="90007">MHSVIIKRDGRQEAFDVHKLEKCLKKLAFGLDLKFVDVAKIARCIEESIPEHMETGDLANHVANTVSTMCIEHSDHNLLAARIAVVRMHKNTLDRFSDVAKLLHEAKHPTTGHDRPLIADDVLEIIQNNKERLNNAIKHERDYNYTYFGYRTLESGYLLQLNGKVVERPQHMIMRVALGIHKNDIDAALQTYDYMSQGKFTHATPTLFNAGTPHPQMSSCFLMAIPEDSMEGIFLALQRCGNIIKYSGGIGVHIHGIRAKNSLIAGANGYSKGLLPMLRLFNDTASYANVGGKRPSSIAIYLEPWHPDIFDFIQLKVNTGDESMRIRDLFYALWTPDLFMKRVKSDGLWSLMCPLDCPGLDDVYGEEFEKLYESYEAQKRFRKQVKARDLWRAITKAQSESGVPYLVFKDACNEKSNQKNLGTIKSSNLCTEIVEYSNKDEVAVCNLGSIALNKFVNGNDYDFEGLKEVAKILTRNLNKIIDGNFYPVQEARNSNLRHRPIGIGVQGLADAFQMLRISFTSEKAKLLNTQIFETIYYGAVEASTELAAQQGSYPSYLENGGCPASKGQLSYDLWNVTPTELWDWTSLKQKVAEHGLRNSLFVAPMPTASTAQILGNNESFEPFTSNCYTRRVTKGDFQVVNPHLCKHLTELGLWTHENRTHLAATGSLKNANVPEELKEIYKTVWELKQTALVEMAAQRAAFIDQSQSLNLHVESPNYAKLTTLHFKAWELGLKTGMYYLRSKPSVDPVKFTLDRSVLKSVTEQKNNIENDENVNINAQKKLVPQINDENEGCLMCQ</sequence>
<dbReference type="Pfam" id="PF03477">
    <property type="entry name" value="ATP-cone"/>
    <property type="match status" value="1"/>
</dbReference>
<dbReference type="GO" id="GO:0005971">
    <property type="term" value="C:ribonucleoside-diphosphate reductase complex"/>
    <property type="evidence" value="ECO:0007669"/>
    <property type="project" value="TreeGrafter"/>
</dbReference>
<comment type="similarity">
    <text evidence="1 9">Belongs to the ribonucleoside diphosphate reductase large chain family.</text>
</comment>
<evidence type="ECO:0000256" key="8">
    <source>
        <dbReference type="PROSITE-ProRule" id="PRU00492"/>
    </source>
</evidence>
<organism evidence="11 12">
    <name type="scientific">Bursaphelenchus okinawaensis</name>
    <dbReference type="NCBI Taxonomy" id="465554"/>
    <lineage>
        <taxon>Eukaryota</taxon>
        <taxon>Metazoa</taxon>
        <taxon>Ecdysozoa</taxon>
        <taxon>Nematoda</taxon>
        <taxon>Chromadorea</taxon>
        <taxon>Rhabditida</taxon>
        <taxon>Tylenchina</taxon>
        <taxon>Tylenchomorpha</taxon>
        <taxon>Aphelenchoidea</taxon>
        <taxon>Aphelenchoididae</taxon>
        <taxon>Bursaphelenchus</taxon>
    </lineage>
</organism>
<dbReference type="UniPathway" id="UPA00326"/>
<keyword evidence="6 9" id="KW-0215">Deoxyribonucleotide synthesis</keyword>
<dbReference type="Gene3D" id="3.20.70.20">
    <property type="match status" value="1"/>
</dbReference>
<evidence type="ECO:0000256" key="2">
    <source>
        <dbReference type="ARBA" id="ARBA00022533"/>
    </source>
</evidence>
<dbReference type="PROSITE" id="PS51161">
    <property type="entry name" value="ATP_CONE"/>
    <property type="match status" value="1"/>
</dbReference>
<evidence type="ECO:0000256" key="1">
    <source>
        <dbReference type="ARBA" id="ARBA00010406"/>
    </source>
</evidence>
<proteinExistence type="inferred from homology"/>
<dbReference type="InterPro" id="IPR000788">
    <property type="entry name" value="RNR_lg_C"/>
</dbReference>
<feature type="domain" description="ATP-cone" evidence="10">
    <location>
        <begin position="3"/>
        <end position="94"/>
    </location>
</feature>
<dbReference type="PANTHER" id="PTHR11573:SF6">
    <property type="entry name" value="RIBONUCLEOSIDE-DIPHOSPHATE REDUCTASE LARGE SUBUNIT"/>
    <property type="match status" value="1"/>
</dbReference>
<dbReference type="OrthoDB" id="3000483at2759"/>
<dbReference type="EMBL" id="CAJFDH010000005">
    <property type="protein sequence ID" value="CAD5223027.1"/>
    <property type="molecule type" value="Genomic_DNA"/>
</dbReference>
<dbReference type="PANTHER" id="PTHR11573">
    <property type="entry name" value="RIBONUCLEOSIDE-DIPHOSPHATE REDUCTASE LARGE CHAIN"/>
    <property type="match status" value="1"/>
</dbReference>
<dbReference type="EC" id="1.17.4.1" evidence="9"/>
<evidence type="ECO:0000256" key="3">
    <source>
        <dbReference type="ARBA" id="ARBA00022741"/>
    </source>
</evidence>
<evidence type="ECO:0000313" key="12">
    <source>
        <dbReference type="Proteomes" id="UP000614601"/>
    </source>
</evidence>
<dbReference type="CDD" id="cd01679">
    <property type="entry name" value="RNR_I"/>
    <property type="match status" value="1"/>
</dbReference>
<dbReference type="EMBL" id="CAJFCW020000005">
    <property type="protein sequence ID" value="CAG9117169.1"/>
    <property type="molecule type" value="Genomic_DNA"/>
</dbReference>
<keyword evidence="3 8" id="KW-0547">Nucleotide-binding</keyword>
<name>A0A811L5S1_9BILA</name>
<dbReference type="InterPro" id="IPR039718">
    <property type="entry name" value="Rrm1"/>
</dbReference>
<dbReference type="NCBIfam" id="TIGR02506">
    <property type="entry name" value="NrdE_NrdA"/>
    <property type="match status" value="1"/>
</dbReference>
<evidence type="ECO:0000313" key="11">
    <source>
        <dbReference type="EMBL" id="CAD5223027.1"/>
    </source>
</evidence>
<dbReference type="PRINTS" id="PR01183">
    <property type="entry name" value="RIBORDTASEM1"/>
</dbReference>
<dbReference type="Pfam" id="PF02867">
    <property type="entry name" value="Ribonuc_red_lgC"/>
    <property type="match status" value="1"/>
</dbReference>
<comment type="caution">
    <text evidence="11">The sequence shown here is derived from an EMBL/GenBank/DDBJ whole genome shotgun (WGS) entry which is preliminary data.</text>
</comment>
<comment type="catalytic activity">
    <reaction evidence="9">
        <text>a 2'-deoxyribonucleoside 5'-diphosphate + [thioredoxin]-disulfide + H2O = a ribonucleoside 5'-diphosphate + [thioredoxin]-dithiol</text>
        <dbReference type="Rhea" id="RHEA:23252"/>
        <dbReference type="Rhea" id="RHEA-COMP:10698"/>
        <dbReference type="Rhea" id="RHEA-COMP:10700"/>
        <dbReference type="ChEBI" id="CHEBI:15377"/>
        <dbReference type="ChEBI" id="CHEBI:29950"/>
        <dbReference type="ChEBI" id="CHEBI:50058"/>
        <dbReference type="ChEBI" id="CHEBI:57930"/>
        <dbReference type="ChEBI" id="CHEBI:73316"/>
        <dbReference type="EC" id="1.17.4.1"/>
    </reaction>
</comment>
<dbReference type="InterPro" id="IPR008926">
    <property type="entry name" value="RNR_R1-su_N"/>
</dbReference>
<dbReference type="PROSITE" id="PS00089">
    <property type="entry name" value="RIBORED_LARGE"/>
    <property type="match status" value="1"/>
</dbReference>
<evidence type="ECO:0000256" key="5">
    <source>
        <dbReference type="ARBA" id="ARBA00023002"/>
    </source>
</evidence>
<evidence type="ECO:0000256" key="4">
    <source>
        <dbReference type="ARBA" id="ARBA00022840"/>
    </source>
</evidence>
<dbReference type="Proteomes" id="UP000614601">
    <property type="component" value="Unassembled WGS sequence"/>
</dbReference>
<dbReference type="InterPro" id="IPR013509">
    <property type="entry name" value="RNR_lsu_N"/>
</dbReference>
<accession>A0A811L5S1</accession>
<dbReference type="InterPro" id="IPR013346">
    <property type="entry name" value="NrdE_NrdA_C"/>
</dbReference>
<dbReference type="InterPro" id="IPR005144">
    <property type="entry name" value="ATP-cone_dom"/>
</dbReference>
<keyword evidence="12" id="KW-1185">Reference proteome</keyword>
<dbReference type="GO" id="GO:0004748">
    <property type="term" value="F:ribonucleoside-diphosphate reductase activity, thioredoxin disulfide as acceptor"/>
    <property type="evidence" value="ECO:0007669"/>
    <property type="project" value="UniProtKB-EC"/>
</dbReference>
<comment type="function">
    <text evidence="7 9">Provides the precursors necessary for DNA synthesis. Catalyzes the biosynthesis of deoxyribonucleotides from the corresponding ribonucleotides.</text>
</comment>
<dbReference type="GO" id="GO:0005524">
    <property type="term" value="F:ATP binding"/>
    <property type="evidence" value="ECO:0007669"/>
    <property type="project" value="UniProtKB-UniRule"/>
</dbReference>
<keyword evidence="4 8" id="KW-0067">ATP-binding</keyword>
<protein>
    <recommendedName>
        <fullName evidence="9">Ribonucleoside-diphosphate reductase</fullName>
        <ecNumber evidence="9">1.17.4.1</ecNumber>
    </recommendedName>
</protein>
<reference evidence="11" key="1">
    <citation type="submission" date="2020-09" db="EMBL/GenBank/DDBJ databases">
        <authorList>
            <person name="Kikuchi T."/>
        </authorList>
    </citation>
    <scope>NUCLEOTIDE SEQUENCE</scope>
    <source>
        <strain evidence="11">SH1</strain>
    </source>
</reference>
<dbReference type="GO" id="GO:0009263">
    <property type="term" value="P:deoxyribonucleotide biosynthetic process"/>
    <property type="evidence" value="ECO:0007669"/>
    <property type="project" value="UniProtKB-KW"/>
</dbReference>
<evidence type="ECO:0000256" key="7">
    <source>
        <dbReference type="ARBA" id="ARBA00024942"/>
    </source>
</evidence>
<evidence type="ECO:0000259" key="10">
    <source>
        <dbReference type="PROSITE" id="PS51161"/>
    </source>
</evidence>